<dbReference type="InterPro" id="IPR008930">
    <property type="entry name" value="Terpenoid_cyclase/PrenylTrfase"/>
</dbReference>
<evidence type="ECO:0000313" key="1">
    <source>
        <dbReference type="EMBL" id="GAH60355.1"/>
    </source>
</evidence>
<evidence type="ECO:0008006" key="2">
    <source>
        <dbReference type="Google" id="ProtNLM"/>
    </source>
</evidence>
<proteinExistence type="predicted"/>
<feature type="non-terminal residue" evidence="1">
    <location>
        <position position="1"/>
    </location>
</feature>
<comment type="caution">
    <text evidence="1">The sequence shown here is derived from an EMBL/GenBank/DDBJ whole genome shotgun (WGS) entry which is preliminary data.</text>
</comment>
<dbReference type="SUPFAM" id="SSF48239">
    <property type="entry name" value="Terpenoid cyclases/Protein prenyltransferases"/>
    <property type="match status" value="1"/>
</dbReference>
<reference evidence="1" key="1">
    <citation type="journal article" date="2014" name="Front. Microbiol.">
        <title>High frequency of phylogenetically diverse reductive dehalogenase-homologous genes in deep subseafloor sedimentary metagenomes.</title>
        <authorList>
            <person name="Kawai M."/>
            <person name="Futagami T."/>
            <person name="Toyoda A."/>
            <person name="Takaki Y."/>
            <person name="Nishi S."/>
            <person name="Hori S."/>
            <person name="Arai W."/>
            <person name="Tsubouchi T."/>
            <person name="Morono Y."/>
            <person name="Uchiyama I."/>
            <person name="Ito T."/>
            <person name="Fujiyama A."/>
            <person name="Inagaki F."/>
            <person name="Takami H."/>
        </authorList>
    </citation>
    <scope>NUCLEOTIDE SEQUENCE</scope>
    <source>
        <strain evidence="1">Expedition CK06-06</strain>
    </source>
</reference>
<dbReference type="AlphaFoldDB" id="X1HTG4"/>
<organism evidence="1">
    <name type="scientific">marine sediment metagenome</name>
    <dbReference type="NCBI Taxonomy" id="412755"/>
    <lineage>
        <taxon>unclassified sequences</taxon>
        <taxon>metagenomes</taxon>
        <taxon>ecological metagenomes</taxon>
    </lineage>
</organism>
<sequence>WHRFLLSQQNTRTGAFSRGDDRMSMYNQGIATLCLGEAYAMSKDAKLRTPLVRGLGFICQAQQKSGGWDYTQTKTNRNDTSVTGWQVMALKSAHASGLKVPWKTTYGALRHFERVTDERGYVGYTSARTSRRGIALVAVGLLSNLYLGLGSGHAAVRRQARICLDNLPGWYKLKGNRGRDHSMYYWYYATLGLYLKGGTDWDKWNSAIRDMLARAQCTKGHRRGSWDPDGYWARSFAGRVYATSLMTLTLEVYYRYLPMYESRDTLGAGSALAEEIKTETSPTKKVTILRR</sequence>
<feature type="non-terminal residue" evidence="1">
    <location>
        <position position="291"/>
    </location>
</feature>
<name>X1HTG4_9ZZZZ</name>
<dbReference type="Gene3D" id="1.50.10.20">
    <property type="match status" value="1"/>
</dbReference>
<dbReference type="EMBL" id="BARU01018795">
    <property type="protein sequence ID" value="GAH60355.1"/>
    <property type="molecule type" value="Genomic_DNA"/>
</dbReference>
<accession>X1HTG4</accession>
<protein>
    <recommendedName>
        <fullName evidence="2">Squalene cyclase C-terminal domain-containing protein</fullName>
    </recommendedName>
</protein>
<gene>
    <name evidence="1" type="ORF">S03H2_31030</name>
</gene>